<feature type="binding site" evidence="4">
    <location>
        <position position="332"/>
    </location>
    <ligand>
        <name>Mn(2+)</name>
        <dbReference type="ChEBI" id="CHEBI:29035"/>
        <label>1</label>
    </ligand>
</feature>
<evidence type="ECO:0000313" key="8">
    <source>
        <dbReference type="Proteomes" id="UP000294192"/>
    </source>
</evidence>
<keyword evidence="2 4" id="KW-0479">Metal-binding</keyword>
<dbReference type="GO" id="GO:0043094">
    <property type="term" value="P:metabolic compound salvage"/>
    <property type="evidence" value="ECO:0007669"/>
    <property type="project" value="UniProtKB-UniRule"/>
</dbReference>
<evidence type="ECO:0000256" key="1">
    <source>
        <dbReference type="ARBA" id="ARBA00010373"/>
    </source>
</evidence>
<sequence length="396" mass="44172">MKKFNRVFFIVTDSLGIGDCPRAKEFGDKGANTFASISKTRLLNIPTWRKMGINNIVNLEGMPPTKTQDAYTLRLIELGNAKDTLAGHWEMMGIKTTVPFPTFTETGFPQEMLDELTKAFDGREIIGNKAASGTTIIEELGEQEINEGKIIVYTSADPVLQICGNEETMGLETLYRYGKAAREICNSRPEWNVGRIIVRPYTGTNKSNFERTANRHDYAVEPDQRLVMDDLSSKGVKVTSIGKINDIYSGHGIDEAIHSISNNDGMDKLIDLVSKKTDDQFIMVNLVEFDSHYGHRRNIEGYAEALNDFDIKLTKLKNAMKDDDLLIITSDHGNDPSWPGSDHTREMVPGTIFSKSFESPKKLEDSKGFGTLGNVVAKNWDVEETGTGQDITKDLI</sequence>
<comment type="pathway">
    <text evidence="4">Carbohydrate degradation; 2-deoxy-D-ribose 1-phosphate degradation; D-glyceraldehyde 3-phosphate and acetaldehyde from 2-deoxy-alpha-D-ribose 1-phosphate: step 1/2.</text>
</comment>
<dbReference type="PANTHER" id="PTHR21110:SF0">
    <property type="entry name" value="PHOSPHOPENTOMUTASE"/>
    <property type="match status" value="1"/>
</dbReference>
<dbReference type="SUPFAM" id="SSF53649">
    <property type="entry name" value="Alkaline phosphatase-like"/>
    <property type="match status" value="1"/>
</dbReference>
<dbReference type="PIRSF" id="PIRSF001491">
    <property type="entry name" value="Ppentomutase"/>
    <property type="match status" value="1"/>
</dbReference>
<dbReference type="GO" id="GO:0006015">
    <property type="term" value="P:5-phosphoribose 1-diphosphate biosynthetic process"/>
    <property type="evidence" value="ECO:0007669"/>
    <property type="project" value="UniProtKB-UniPathway"/>
</dbReference>
<dbReference type="InterPro" id="IPR017850">
    <property type="entry name" value="Alkaline_phosphatase_core_sf"/>
</dbReference>
<comment type="similarity">
    <text evidence="1 4">Belongs to the phosphopentomutase family.</text>
</comment>
<reference evidence="7 8" key="1">
    <citation type="submission" date="2018-02" db="EMBL/GenBank/DDBJ databases">
        <title>Mycoplasma marinum and Mycoplasma todarodis sp. nov., moderately halophilic and psychrotolerant mycoplasmas isolated from cephalopods.</title>
        <authorList>
            <person name="Viver T."/>
        </authorList>
    </citation>
    <scope>NUCLEOTIDE SEQUENCE [LARGE SCALE GENOMIC DNA]</scope>
    <source>
        <strain evidence="7 8">PE</strain>
    </source>
</reference>
<comment type="catalytic activity">
    <reaction evidence="4">
        <text>alpha-D-ribose 1-phosphate = D-ribose 5-phosphate</text>
        <dbReference type="Rhea" id="RHEA:18793"/>
        <dbReference type="ChEBI" id="CHEBI:57720"/>
        <dbReference type="ChEBI" id="CHEBI:78346"/>
        <dbReference type="EC" id="5.4.2.7"/>
    </reaction>
</comment>
<keyword evidence="4" id="KW-0963">Cytoplasm</keyword>
<dbReference type="Gene3D" id="3.30.70.1250">
    <property type="entry name" value="Phosphopentomutase"/>
    <property type="match status" value="1"/>
</dbReference>
<dbReference type="InterPro" id="IPR006124">
    <property type="entry name" value="Metalloenzyme"/>
</dbReference>
<dbReference type="GO" id="GO:0009117">
    <property type="term" value="P:nucleotide metabolic process"/>
    <property type="evidence" value="ECO:0007669"/>
    <property type="project" value="UniProtKB-UniRule"/>
</dbReference>
<dbReference type="InterPro" id="IPR024052">
    <property type="entry name" value="Phosphopentomutase_DeoB_cap_sf"/>
</dbReference>
<comment type="catalytic activity">
    <reaction evidence="4">
        <text>2-deoxy-alpha-D-ribose 1-phosphate = 2-deoxy-D-ribose 5-phosphate</text>
        <dbReference type="Rhea" id="RHEA:27658"/>
        <dbReference type="ChEBI" id="CHEBI:57259"/>
        <dbReference type="ChEBI" id="CHEBI:62877"/>
        <dbReference type="EC" id="5.4.2.7"/>
    </reaction>
</comment>
<dbReference type="UniPathway" id="UPA00087">
    <property type="reaction ID" value="UER00173"/>
</dbReference>
<dbReference type="HAMAP" id="MF_00740">
    <property type="entry name" value="Phosphopentomut"/>
    <property type="match status" value="1"/>
</dbReference>
<dbReference type="SUPFAM" id="SSF143856">
    <property type="entry name" value="DeoB insert domain-like"/>
    <property type="match status" value="1"/>
</dbReference>
<comment type="caution">
    <text evidence="7">The sequence shown here is derived from an EMBL/GenBank/DDBJ whole genome shotgun (WGS) entry which is preliminary data.</text>
</comment>
<gene>
    <name evidence="4" type="primary">deoB</name>
    <name evidence="7" type="ORF">C4B24_01365</name>
</gene>
<feature type="binding site" evidence="4">
    <location>
        <position position="331"/>
    </location>
    <ligand>
        <name>Mn(2+)</name>
        <dbReference type="ChEBI" id="CHEBI:29035"/>
        <label>1</label>
    </ligand>
</feature>
<dbReference type="Proteomes" id="UP000294192">
    <property type="component" value="Unassembled WGS sequence"/>
</dbReference>
<dbReference type="GO" id="GO:0005829">
    <property type="term" value="C:cytosol"/>
    <property type="evidence" value="ECO:0007669"/>
    <property type="project" value="TreeGrafter"/>
</dbReference>
<dbReference type="Gene3D" id="3.40.720.10">
    <property type="entry name" value="Alkaline Phosphatase, subunit A"/>
    <property type="match status" value="1"/>
</dbReference>
<feature type="binding site" evidence="4">
    <location>
        <position position="13"/>
    </location>
    <ligand>
        <name>Mn(2+)</name>
        <dbReference type="ChEBI" id="CHEBI:29035"/>
        <label>1</label>
    </ligand>
</feature>
<keyword evidence="8" id="KW-1185">Reference proteome</keyword>
<comment type="subcellular location">
    <subcellularLocation>
        <location evidence="4">Cytoplasm</location>
    </subcellularLocation>
</comment>
<dbReference type="GO" id="GO:0000287">
    <property type="term" value="F:magnesium ion binding"/>
    <property type="evidence" value="ECO:0007669"/>
    <property type="project" value="UniProtKB-UniRule"/>
</dbReference>
<evidence type="ECO:0000256" key="5">
    <source>
        <dbReference type="NCBIfam" id="TIGR01696"/>
    </source>
</evidence>
<dbReference type="PANTHER" id="PTHR21110">
    <property type="entry name" value="PHOSPHOPENTOMUTASE"/>
    <property type="match status" value="1"/>
</dbReference>
<comment type="function">
    <text evidence="4">Isomerase that catalyzes the conversion of deoxy-ribose 1-phosphate (dRib-1-P) and ribose 1-phosphate (Rib-1-P) to deoxy-ribose 5-phosphate (dRib-5-P) and ribose 5-phosphate (Rib-5-P), respectively.</text>
</comment>
<dbReference type="NCBIfam" id="TIGR01696">
    <property type="entry name" value="deoB"/>
    <property type="match status" value="1"/>
</dbReference>
<organism evidence="7 8">
    <name type="scientific">Mycoplasma marinum</name>
    <dbReference type="NCBI Taxonomy" id="1937190"/>
    <lineage>
        <taxon>Bacteria</taxon>
        <taxon>Bacillati</taxon>
        <taxon>Mycoplasmatota</taxon>
        <taxon>Mollicutes</taxon>
        <taxon>Mycoplasmataceae</taxon>
        <taxon>Mycoplasma</taxon>
    </lineage>
</organism>
<evidence type="ECO:0000256" key="3">
    <source>
        <dbReference type="ARBA" id="ARBA00023211"/>
    </source>
</evidence>
<accession>A0A4R0XVJ6</accession>
<name>A0A4R0XVJ6_9MOLU</name>
<feature type="binding site" evidence="4">
    <location>
        <position position="343"/>
    </location>
    <ligand>
        <name>Mn(2+)</name>
        <dbReference type="ChEBI" id="CHEBI:29035"/>
        <label>2</label>
    </ligand>
</feature>
<dbReference type="InterPro" id="IPR010045">
    <property type="entry name" value="DeoB"/>
</dbReference>
<evidence type="ECO:0000256" key="4">
    <source>
        <dbReference type="HAMAP-Rule" id="MF_00740"/>
    </source>
</evidence>
<feature type="binding site" evidence="4">
    <location>
        <position position="290"/>
    </location>
    <ligand>
        <name>Mn(2+)</name>
        <dbReference type="ChEBI" id="CHEBI:29035"/>
        <label>2</label>
    </ligand>
</feature>
<dbReference type="GO" id="GO:0030145">
    <property type="term" value="F:manganese ion binding"/>
    <property type="evidence" value="ECO:0007669"/>
    <property type="project" value="UniProtKB-UniRule"/>
</dbReference>
<feature type="domain" description="Metalloenzyme" evidence="6">
    <location>
        <begin position="6"/>
        <end position="381"/>
    </location>
</feature>
<dbReference type="AlphaFoldDB" id="A0A4R0XVJ6"/>
<keyword evidence="3 4" id="KW-0464">Manganese</keyword>
<evidence type="ECO:0000313" key="7">
    <source>
        <dbReference type="EMBL" id="TCG11782.1"/>
    </source>
</evidence>
<evidence type="ECO:0000259" key="6">
    <source>
        <dbReference type="Pfam" id="PF01676"/>
    </source>
</evidence>
<dbReference type="GO" id="GO:0006018">
    <property type="term" value="P:2-deoxyribose 1-phosphate catabolic process"/>
    <property type="evidence" value="ECO:0007669"/>
    <property type="project" value="UniProtKB-UniRule"/>
</dbReference>
<dbReference type="Pfam" id="PF01676">
    <property type="entry name" value="Metalloenzyme"/>
    <property type="match status" value="1"/>
</dbReference>
<dbReference type="EMBL" id="PSZO01000003">
    <property type="protein sequence ID" value="TCG11782.1"/>
    <property type="molecule type" value="Genomic_DNA"/>
</dbReference>
<dbReference type="CDD" id="cd16009">
    <property type="entry name" value="PPM"/>
    <property type="match status" value="1"/>
</dbReference>
<proteinExistence type="inferred from homology"/>
<protein>
    <recommendedName>
        <fullName evidence="4 5">Phosphopentomutase</fullName>
        <ecNumber evidence="4 5">5.4.2.7</ecNumber>
    </recommendedName>
    <alternativeName>
        <fullName evidence="4">Phosphodeoxyribomutase</fullName>
    </alternativeName>
</protein>
<feature type="binding site" evidence="4">
    <location>
        <position position="295"/>
    </location>
    <ligand>
        <name>Mn(2+)</name>
        <dbReference type="ChEBI" id="CHEBI:29035"/>
        <label>2</label>
    </ligand>
</feature>
<evidence type="ECO:0000256" key="2">
    <source>
        <dbReference type="ARBA" id="ARBA00022723"/>
    </source>
</evidence>
<dbReference type="RefSeq" id="WP_131598612.1">
    <property type="nucleotide sequence ID" value="NZ_CBDBYK010000001.1"/>
</dbReference>
<dbReference type="GO" id="GO:0008973">
    <property type="term" value="F:phosphopentomutase activity"/>
    <property type="evidence" value="ECO:0007669"/>
    <property type="project" value="UniProtKB-UniRule"/>
</dbReference>
<keyword evidence="4" id="KW-0413">Isomerase</keyword>
<dbReference type="EC" id="5.4.2.7" evidence="4 5"/>
<dbReference type="NCBIfam" id="NF003766">
    <property type="entry name" value="PRK05362.1"/>
    <property type="match status" value="1"/>
</dbReference>
<dbReference type="OrthoDB" id="9769930at2"/>
<comment type="cofactor">
    <cofactor evidence="4">
        <name>Mn(2+)</name>
        <dbReference type="ChEBI" id="CHEBI:29035"/>
    </cofactor>
    <text evidence="4">Binds 2 manganese ions.</text>
</comment>